<dbReference type="PANTHER" id="PTHR28554:SF1">
    <property type="entry name" value="LARGE RIBOSOMAL SUBUNIT PROTEIN ML45"/>
    <property type="match status" value="1"/>
</dbReference>
<keyword evidence="3" id="KW-0689">Ribosomal protein</keyword>
<dbReference type="InterPro" id="IPR051975">
    <property type="entry name" value="mtLSU_mL45"/>
</dbReference>
<comment type="subcellular location">
    <subcellularLocation>
        <location evidence="1">Mitochondrion</location>
    </subcellularLocation>
</comment>
<dbReference type="AlphaFoldDB" id="A0A1B6CEE5"/>
<feature type="domain" description="Tim44-like" evidence="10">
    <location>
        <begin position="31"/>
        <end position="179"/>
    </location>
</feature>
<dbReference type="FunFam" id="3.10.450.240:FF:000003">
    <property type="entry name" value="39S ribosomal protein L45, mitochondrial"/>
    <property type="match status" value="1"/>
</dbReference>
<sequence>MYFILFVQLKSLFCRKGAKQALQFIEKKSKSMLAVRKIRKFEDEFEVDIFLKEAIDIYEKAHEAITTKDEDNILKYSTERAYPEILHNIQNKTIKWKMIKEVERPRLVHARSTDVISKDNVFSQLTVRFHTQQILAVYDRFGRLMHGSEILAKDVLEYVVFEKQLSYKYGSWRIHAKIIPDWMPPKDNMLKTFRLQLSPPVEALPEPENKDTIQPPSDSQQLAAV</sequence>
<dbReference type="InterPro" id="IPR007379">
    <property type="entry name" value="Tim44-like_dom"/>
</dbReference>
<organism evidence="11">
    <name type="scientific">Clastoptera arizonana</name>
    <name type="common">Arizona spittle bug</name>
    <dbReference type="NCBI Taxonomy" id="38151"/>
    <lineage>
        <taxon>Eukaryota</taxon>
        <taxon>Metazoa</taxon>
        <taxon>Ecdysozoa</taxon>
        <taxon>Arthropoda</taxon>
        <taxon>Hexapoda</taxon>
        <taxon>Insecta</taxon>
        <taxon>Pterygota</taxon>
        <taxon>Neoptera</taxon>
        <taxon>Paraneoptera</taxon>
        <taxon>Hemiptera</taxon>
        <taxon>Auchenorrhyncha</taxon>
        <taxon>Cercopoidea</taxon>
        <taxon>Clastopteridae</taxon>
        <taxon>Clastoptera</taxon>
    </lineage>
</organism>
<evidence type="ECO:0000313" key="11">
    <source>
        <dbReference type="EMBL" id="JAS11812.1"/>
    </source>
</evidence>
<dbReference type="GO" id="GO:0005840">
    <property type="term" value="C:ribosome"/>
    <property type="evidence" value="ECO:0007669"/>
    <property type="project" value="UniProtKB-KW"/>
</dbReference>
<reference evidence="11" key="1">
    <citation type="submission" date="2015-12" db="EMBL/GenBank/DDBJ databases">
        <title>De novo transcriptome assembly of four potential Pierce s Disease insect vectors from Arizona vineyards.</title>
        <authorList>
            <person name="Tassone E.E."/>
        </authorList>
    </citation>
    <scope>NUCLEOTIDE SEQUENCE</scope>
</reference>
<evidence type="ECO:0000256" key="1">
    <source>
        <dbReference type="ARBA" id="ARBA00004173"/>
    </source>
</evidence>
<evidence type="ECO:0000256" key="8">
    <source>
        <dbReference type="ARBA" id="ARBA00043031"/>
    </source>
</evidence>
<comment type="similarity">
    <text evidence="6">Belongs to the mitochondrion-specific ribosomal protein mL45 family.</text>
</comment>
<feature type="region of interest" description="Disordered" evidence="9">
    <location>
        <begin position="203"/>
        <end position="225"/>
    </location>
</feature>
<keyword evidence="5" id="KW-0687">Ribonucleoprotein</keyword>
<dbReference type="SMART" id="SM00978">
    <property type="entry name" value="Tim44"/>
    <property type="match status" value="1"/>
</dbReference>
<evidence type="ECO:0000256" key="6">
    <source>
        <dbReference type="ARBA" id="ARBA00038073"/>
    </source>
</evidence>
<evidence type="ECO:0000259" key="10">
    <source>
        <dbReference type="SMART" id="SM00978"/>
    </source>
</evidence>
<evidence type="ECO:0000256" key="3">
    <source>
        <dbReference type="ARBA" id="ARBA00022980"/>
    </source>
</evidence>
<evidence type="ECO:0000256" key="9">
    <source>
        <dbReference type="SAM" id="MobiDB-lite"/>
    </source>
</evidence>
<keyword evidence="4" id="KW-0496">Mitochondrion</keyword>
<accession>A0A1B6CEE5</accession>
<dbReference type="PANTHER" id="PTHR28554">
    <property type="entry name" value="39S RIBOSOMAL PROTEIN L45, MITOCHONDRIAL"/>
    <property type="match status" value="1"/>
</dbReference>
<keyword evidence="2" id="KW-0809">Transit peptide</keyword>
<protein>
    <recommendedName>
        <fullName evidence="7">Large ribosomal subunit protein mL45</fullName>
    </recommendedName>
    <alternativeName>
        <fullName evidence="8">39S ribosomal protein L45, mitochondrial</fullName>
    </alternativeName>
</protein>
<evidence type="ECO:0000256" key="4">
    <source>
        <dbReference type="ARBA" id="ARBA00023128"/>
    </source>
</evidence>
<dbReference type="EMBL" id="GEDC01025486">
    <property type="protein sequence ID" value="JAS11812.1"/>
    <property type="molecule type" value="Transcribed_RNA"/>
</dbReference>
<evidence type="ECO:0000256" key="5">
    <source>
        <dbReference type="ARBA" id="ARBA00023274"/>
    </source>
</evidence>
<gene>
    <name evidence="11" type="ORF">g.4045</name>
</gene>
<dbReference type="GO" id="GO:0005739">
    <property type="term" value="C:mitochondrion"/>
    <property type="evidence" value="ECO:0007669"/>
    <property type="project" value="UniProtKB-SubCell"/>
</dbReference>
<evidence type="ECO:0000256" key="7">
    <source>
        <dbReference type="ARBA" id="ARBA00039448"/>
    </source>
</evidence>
<evidence type="ECO:0000256" key="2">
    <source>
        <dbReference type="ARBA" id="ARBA00022946"/>
    </source>
</evidence>
<name>A0A1B6CEE5_9HEMI</name>
<dbReference type="SUPFAM" id="SSF54427">
    <property type="entry name" value="NTF2-like"/>
    <property type="match status" value="1"/>
</dbReference>
<dbReference type="InterPro" id="IPR032710">
    <property type="entry name" value="NTF2-like_dom_sf"/>
</dbReference>
<dbReference type="Gene3D" id="3.10.450.240">
    <property type="match status" value="1"/>
</dbReference>
<dbReference type="Pfam" id="PF04280">
    <property type="entry name" value="Tim44"/>
    <property type="match status" value="1"/>
</dbReference>
<feature type="compositionally biased region" description="Polar residues" evidence="9">
    <location>
        <begin position="212"/>
        <end position="225"/>
    </location>
</feature>
<proteinExistence type="inferred from homology"/>
<dbReference type="GO" id="GO:1990904">
    <property type="term" value="C:ribonucleoprotein complex"/>
    <property type="evidence" value="ECO:0007669"/>
    <property type="project" value="UniProtKB-KW"/>
</dbReference>